<dbReference type="EMBL" id="PKPP01004759">
    <property type="protein sequence ID" value="PWA62899.1"/>
    <property type="molecule type" value="Genomic_DNA"/>
</dbReference>
<dbReference type="STRING" id="35608.A0A2U1MNS4"/>
<dbReference type="PANTHER" id="PTHR10562">
    <property type="entry name" value="SMALL UBIQUITIN-RELATED MODIFIER"/>
    <property type="match status" value="1"/>
</dbReference>
<dbReference type="InterPro" id="IPR000626">
    <property type="entry name" value="Ubiquitin-like_dom"/>
</dbReference>
<comment type="caution">
    <text evidence="2">The sequence shown here is derived from an EMBL/GenBank/DDBJ whole genome shotgun (WGS) entry which is preliminary data.</text>
</comment>
<dbReference type="PROSITE" id="PS50053">
    <property type="entry name" value="UBIQUITIN_2"/>
    <property type="match status" value="1"/>
</dbReference>
<keyword evidence="3" id="KW-1185">Reference proteome</keyword>
<gene>
    <name evidence="2" type="ORF">CTI12_AA358660</name>
</gene>
<reference evidence="2 3" key="1">
    <citation type="journal article" date="2018" name="Mol. Plant">
        <title>The genome of Artemisia annua provides insight into the evolution of Asteraceae family and artemisinin biosynthesis.</title>
        <authorList>
            <person name="Shen Q."/>
            <person name="Zhang L."/>
            <person name="Liao Z."/>
            <person name="Wang S."/>
            <person name="Yan T."/>
            <person name="Shi P."/>
            <person name="Liu M."/>
            <person name="Fu X."/>
            <person name="Pan Q."/>
            <person name="Wang Y."/>
            <person name="Lv Z."/>
            <person name="Lu X."/>
            <person name="Zhang F."/>
            <person name="Jiang W."/>
            <person name="Ma Y."/>
            <person name="Chen M."/>
            <person name="Hao X."/>
            <person name="Li L."/>
            <person name="Tang Y."/>
            <person name="Lv G."/>
            <person name="Zhou Y."/>
            <person name="Sun X."/>
            <person name="Brodelius P.E."/>
            <person name="Rose J.K.C."/>
            <person name="Tang K."/>
        </authorList>
    </citation>
    <scope>NUCLEOTIDE SEQUENCE [LARGE SCALE GENOMIC DNA]</scope>
    <source>
        <strain evidence="3">cv. Huhao1</strain>
        <tissue evidence="2">Leaf</tissue>
    </source>
</reference>
<evidence type="ECO:0000313" key="3">
    <source>
        <dbReference type="Proteomes" id="UP000245207"/>
    </source>
</evidence>
<evidence type="ECO:0000259" key="1">
    <source>
        <dbReference type="PROSITE" id="PS50053"/>
    </source>
</evidence>
<dbReference type="InterPro" id="IPR029071">
    <property type="entry name" value="Ubiquitin-like_domsf"/>
</dbReference>
<dbReference type="SUPFAM" id="SSF54236">
    <property type="entry name" value="Ubiquitin-like"/>
    <property type="match status" value="1"/>
</dbReference>
<organism evidence="2 3">
    <name type="scientific">Artemisia annua</name>
    <name type="common">Sweet wormwood</name>
    <dbReference type="NCBI Taxonomy" id="35608"/>
    <lineage>
        <taxon>Eukaryota</taxon>
        <taxon>Viridiplantae</taxon>
        <taxon>Streptophyta</taxon>
        <taxon>Embryophyta</taxon>
        <taxon>Tracheophyta</taxon>
        <taxon>Spermatophyta</taxon>
        <taxon>Magnoliopsida</taxon>
        <taxon>eudicotyledons</taxon>
        <taxon>Gunneridae</taxon>
        <taxon>Pentapetalae</taxon>
        <taxon>asterids</taxon>
        <taxon>campanulids</taxon>
        <taxon>Asterales</taxon>
        <taxon>Asteraceae</taxon>
        <taxon>Asteroideae</taxon>
        <taxon>Anthemideae</taxon>
        <taxon>Artemisiinae</taxon>
        <taxon>Artemisia</taxon>
    </lineage>
</organism>
<protein>
    <submittedName>
        <fullName evidence="2">Small ubiquitin-related modifier, SUMO</fullName>
    </submittedName>
</protein>
<dbReference type="OrthoDB" id="1090345at2759"/>
<dbReference type="Proteomes" id="UP000245207">
    <property type="component" value="Unassembled WGS sequence"/>
</dbReference>
<proteinExistence type="predicted"/>
<feature type="domain" description="Ubiquitin-like" evidence="1">
    <location>
        <begin position="19"/>
        <end position="99"/>
    </location>
</feature>
<dbReference type="Pfam" id="PF11976">
    <property type="entry name" value="Rad60-SLD"/>
    <property type="match status" value="1"/>
</dbReference>
<name>A0A2U1MNS4_ARTAN</name>
<evidence type="ECO:0000313" key="2">
    <source>
        <dbReference type="EMBL" id="PWA62899.1"/>
    </source>
</evidence>
<dbReference type="AlphaFoldDB" id="A0A2U1MNS4"/>
<dbReference type="Gene3D" id="3.10.20.90">
    <property type="entry name" value="Phosphatidylinositol 3-kinase Catalytic Subunit, Chain A, domain 1"/>
    <property type="match status" value="1"/>
</dbReference>
<sequence length="99" mass="11255">MSSHTVKQEDLSGDSAENLYITIKVASQMNELDPYFRVRRDEPLKQLMIRWCARSGVGDYKTIRFLDPEGTRINEKKTADELGIEDGDVIDAMMDQISG</sequence>
<accession>A0A2U1MNS4</accession>
<dbReference type="InterPro" id="IPR022617">
    <property type="entry name" value="Rad60/SUMO-like_dom"/>
</dbReference>